<dbReference type="Proteomes" id="UP000494245">
    <property type="component" value="Unassembled WGS sequence"/>
</dbReference>
<evidence type="ECO:0000313" key="2">
    <source>
        <dbReference type="EMBL" id="GFK94516.1"/>
    </source>
</evidence>
<evidence type="ECO:0000256" key="1">
    <source>
        <dbReference type="SAM" id="MobiDB-lite"/>
    </source>
</evidence>
<accession>A0A6V8LXI3</accession>
<gene>
    <name evidence="2" type="ORF">NNJEOMEG_02362</name>
</gene>
<protein>
    <submittedName>
        <fullName evidence="2">Uncharacterized protein</fullName>
    </submittedName>
</protein>
<organism evidence="2 3">
    <name type="scientific">Fundidesulfovibrio magnetotacticus</name>
    <dbReference type="NCBI Taxonomy" id="2730080"/>
    <lineage>
        <taxon>Bacteria</taxon>
        <taxon>Pseudomonadati</taxon>
        <taxon>Thermodesulfobacteriota</taxon>
        <taxon>Desulfovibrionia</taxon>
        <taxon>Desulfovibrionales</taxon>
        <taxon>Desulfovibrionaceae</taxon>
        <taxon>Fundidesulfovibrio</taxon>
    </lineage>
</organism>
<reference evidence="2 3" key="2">
    <citation type="submission" date="2020-05" db="EMBL/GenBank/DDBJ databases">
        <title>Draft genome sequence of Desulfovibrio sp. strainFSS-1.</title>
        <authorList>
            <person name="Shimoshige H."/>
            <person name="Kobayashi H."/>
            <person name="Maekawa T."/>
        </authorList>
    </citation>
    <scope>NUCLEOTIDE SEQUENCE [LARGE SCALE GENOMIC DNA]</scope>
    <source>
        <strain evidence="2 3">SIID29052-01</strain>
    </source>
</reference>
<feature type="region of interest" description="Disordered" evidence="1">
    <location>
        <begin position="1"/>
        <end position="22"/>
    </location>
</feature>
<dbReference type="EMBL" id="BLTE01000010">
    <property type="protein sequence ID" value="GFK94516.1"/>
    <property type="molecule type" value="Genomic_DNA"/>
</dbReference>
<name>A0A6V8LXI3_9BACT</name>
<dbReference type="AlphaFoldDB" id="A0A6V8LXI3"/>
<sequence length="219" mass="23997">MLRRIQATPAEPSSMPSVPSCPPDLRSAHRVEVARDFVIELAVWFGRCLGLRRIHLRDLGSPVFTLGRPPYPCIDNISAGGLGLSFAASAPSQLAALRERLPLALVYFKLHDPAETNSWPLAFMAGYEVKRVRYHEGRICLGLSLALDGAPHPEEMALDFVDARKYGNACLTKWCDDMQRRNVRGGCAKGFQGLRLDMLLSQLDAALAELPGRSVCPGA</sequence>
<reference evidence="2 3" key="1">
    <citation type="submission" date="2020-04" db="EMBL/GenBank/DDBJ databases">
        <authorList>
            <consortium name="Desulfovibrio sp. FSS-1 genome sequencing consortium"/>
            <person name="Shimoshige H."/>
            <person name="Kobayashi H."/>
            <person name="Maekawa T."/>
        </authorList>
    </citation>
    <scope>NUCLEOTIDE SEQUENCE [LARGE SCALE GENOMIC DNA]</scope>
    <source>
        <strain evidence="2 3">SIID29052-01</strain>
    </source>
</reference>
<keyword evidence="3" id="KW-1185">Reference proteome</keyword>
<evidence type="ECO:0000313" key="3">
    <source>
        <dbReference type="Proteomes" id="UP000494245"/>
    </source>
</evidence>
<comment type="caution">
    <text evidence="2">The sequence shown here is derived from an EMBL/GenBank/DDBJ whole genome shotgun (WGS) entry which is preliminary data.</text>
</comment>
<proteinExistence type="predicted"/>